<dbReference type="InParanoid" id="A0A165AJJ5"/>
<dbReference type="OMA" id="GWNCVSW"/>
<dbReference type="Pfam" id="PF21858">
    <property type="entry name" value="DUF6914"/>
    <property type="match status" value="1"/>
</dbReference>
<dbReference type="OrthoDB" id="2679825at2759"/>
<sequence>MPGAEDTYHWAIITGPKTEVEDGRGMRYHAKERPSGPGKMEWFFEEREVPLAATNMLLVRVMIGKVEKRDRLINILRSVPIRQNVQGWNCVWWVKEALELLRADGKALGTSILEWKSVRDCAMAYCQAKKDKHRFDGKVKYDMTKAATFDLIEGKETIP</sequence>
<protein>
    <submittedName>
        <fullName evidence="1">Uncharacterized protein</fullName>
    </submittedName>
</protein>
<evidence type="ECO:0000313" key="2">
    <source>
        <dbReference type="Proteomes" id="UP000076632"/>
    </source>
</evidence>
<dbReference type="Proteomes" id="UP000076632">
    <property type="component" value="Unassembled WGS sequence"/>
</dbReference>
<evidence type="ECO:0000313" key="1">
    <source>
        <dbReference type="EMBL" id="KZF20584.1"/>
    </source>
</evidence>
<dbReference type="GeneID" id="28898212"/>
<dbReference type="EMBL" id="KV407462">
    <property type="protein sequence ID" value="KZF20584.1"/>
    <property type="molecule type" value="Genomic_DNA"/>
</dbReference>
<dbReference type="AlphaFoldDB" id="A0A165AJJ5"/>
<accession>A0A165AJJ5</accession>
<organism evidence="1 2">
    <name type="scientific">Xylona heveae (strain CBS 132557 / TC161)</name>
    <dbReference type="NCBI Taxonomy" id="1328760"/>
    <lineage>
        <taxon>Eukaryota</taxon>
        <taxon>Fungi</taxon>
        <taxon>Dikarya</taxon>
        <taxon>Ascomycota</taxon>
        <taxon>Pezizomycotina</taxon>
        <taxon>Xylonomycetes</taxon>
        <taxon>Xylonales</taxon>
        <taxon>Xylonaceae</taxon>
        <taxon>Xylona</taxon>
    </lineage>
</organism>
<proteinExistence type="predicted"/>
<keyword evidence="2" id="KW-1185">Reference proteome</keyword>
<dbReference type="InterPro" id="IPR054208">
    <property type="entry name" value="DUF6914"/>
</dbReference>
<gene>
    <name evidence="1" type="ORF">L228DRAFT_249337</name>
</gene>
<dbReference type="RefSeq" id="XP_018186139.1">
    <property type="nucleotide sequence ID" value="XM_018333075.1"/>
</dbReference>
<name>A0A165AJJ5_XYLHT</name>
<reference evidence="1 2" key="1">
    <citation type="journal article" date="2016" name="Fungal Biol.">
        <title>The genome of Xylona heveae provides a window into fungal endophytism.</title>
        <authorList>
            <person name="Gazis R."/>
            <person name="Kuo A."/>
            <person name="Riley R."/>
            <person name="LaButti K."/>
            <person name="Lipzen A."/>
            <person name="Lin J."/>
            <person name="Amirebrahimi M."/>
            <person name="Hesse C.N."/>
            <person name="Spatafora J.W."/>
            <person name="Henrissat B."/>
            <person name="Hainaut M."/>
            <person name="Grigoriev I.V."/>
            <person name="Hibbett D.S."/>
        </authorList>
    </citation>
    <scope>NUCLEOTIDE SEQUENCE [LARGE SCALE GENOMIC DNA]</scope>
    <source>
        <strain evidence="1 2">TC161</strain>
    </source>
</reference>